<protein>
    <submittedName>
        <fullName evidence="1">Uncharacterized protein</fullName>
    </submittedName>
</protein>
<reference evidence="2" key="1">
    <citation type="submission" date="2016-10" db="EMBL/GenBank/DDBJ databases">
        <authorList>
            <person name="Varghese N."/>
            <person name="Submissions S."/>
        </authorList>
    </citation>
    <scope>NUCLEOTIDE SEQUENCE [LARGE SCALE GENOMIC DNA]</scope>
    <source>
        <strain evidence="2">DSM 44260</strain>
    </source>
</reference>
<keyword evidence="2" id="KW-1185">Reference proteome</keyword>
<gene>
    <name evidence="1" type="ORF">SAMN04487818_10532</name>
</gene>
<sequence length="441" mass="48572">MHDLDSALEVIRARDDTAAKHAHALWHVMRATAAHPTKVTRYDVQQMVWGTLPQAHRSPGGQGAFDDLHQTCESFAELLALLGHDGYAEVCRARETHTILDAAEDEDRYRRLVAAAWRASGVWPPDTPLMTWSEHGGPIETALHAAAGRLLEEAVDAGTLPVGGGDAMRVGLVMRLLTSPENEGDETWFVRLLDERLDEWTRGHGSQTRRELMVRLRPEVRRAPDSDGAQLPALSYLLAQCREQGARLTSSGYLPTTLVSELVDLMPTCAEVAATGRSESQWPPVKLLRELSADFGLTARAGARLRLTEQGAALVDDSDSLLMTVGERLVSLERSALGTVQEVVFAALLLEDRMSPSRVFEKVAYVLAEEGWSEAGGADFGPTRAAEVGSWFLRRLRVLDAVDADWNARRVGLTDAGRAIARWSLRARVLFRHRPDDLTLV</sequence>
<evidence type="ECO:0000313" key="1">
    <source>
        <dbReference type="EMBL" id="SER74797.1"/>
    </source>
</evidence>
<accession>A0A1H9RQ42</accession>
<dbReference type="STRING" id="155974.SAMN04487818_10532"/>
<evidence type="ECO:0000313" key="2">
    <source>
        <dbReference type="Proteomes" id="UP000199051"/>
    </source>
</evidence>
<proteinExistence type="predicted"/>
<organism evidence="1 2">
    <name type="scientific">Actinokineospora terrae</name>
    <dbReference type="NCBI Taxonomy" id="155974"/>
    <lineage>
        <taxon>Bacteria</taxon>
        <taxon>Bacillati</taxon>
        <taxon>Actinomycetota</taxon>
        <taxon>Actinomycetes</taxon>
        <taxon>Pseudonocardiales</taxon>
        <taxon>Pseudonocardiaceae</taxon>
        <taxon>Actinokineospora</taxon>
    </lineage>
</organism>
<dbReference type="EMBL" id="FOGI01000005">
    <property type="protein sequence ID" value="SER74797.1"/>
    <property type="molecule type" value="Genomic_DNA"/>
</dbReference>
<dbReference type="Proteomes" id="UP000199051">
    <property type="component" value="Unassembled WGS sequence"/>
</dbReference>
<dbReference type="RefSeq" id="WP_092777464.1">
    <property type="nucleotide sequence ID" value="NZ_FOGI01000005.1"/>
</dbReference>
<name>A0A1H9RQ42_9PSEU</name>
<dbReference type="AlphaFoldDB" id="A0A1H9RQ42"/>